<accession>A0A4C1ZYU8</accession>
<dbReference type="Proteomes" id="UP000299102">
    <property type="component" value="Unassembled WGS sequence"/>
</dbReference>
<dbReference type="PROSITE" id="PS50994">
    <property type="entry name" value="INTEGRASE"/>
    <property type="match status" value="1"/>
</dbReference>
<dbReference type="OrthoDB" id="10049357at2759"/>
<dbReference type="EMBL" id="BGZK01002245">
    <property type="protein sequence ID" value="GBP92179.1"/>
    <property type="molecule type" value="Genomic_DNA"/>
</dbReference>
<reference evidence="2 3" key="1">
    <citation type="journal article" date="2019" name="Commun. Biol.">
        <title>The bagworm genome reveals a unique fibroin gene that provides high tensile strength.</title>
        <authorList>
            <person name="Kono N."/>
            <person name="Nakamura H."/>
            <person name="Ohtoshi R."/>
            <person name="Tomita M."/>
            <person name="Numata K."/>
            <person name="Arakawa K."/>
        </authorList>
    </citation>
    <scope>NUCLEOTIDE SEQUENCE [LARGE SCALE GENOMIC DNA]</scope>
</reference>
<dbReference type="Pfam" id="PF18701">
    <property type="entry name" value="DUF5641"/>
    <property type="match status" value="1"/>
</dbReference>
<dbReference type="PANTHER" id="PTHR47331:SF1">
    <property type="entry name" value="GAG-LIKE PROTEIN"/>
    <property type="match status" value="1"/>
</dbReference>
<feature type="domain" description="Integrase catalytic" evidence="1">
    <location>
        <begin position="106"/>
        <end position="291"/>
    </location>
</feature>
<dbReference type="SUPFAM" id="SSF53098">
    <property type="entry name" value="Ribonuclease H-like"/>
    <property type="match status" value="1"/>
</dbReference>
<comment type="caution">
    <text evidence="2">The sequence shown here is derived from an EMBL/GenBank/DDBJ whole genome shotgun (WGS) entry which is preliminary data.</text>
</comment>
<dbReference type="InterPro" id="IPR012337">
    <property type="entry name" value="RNaseH-like_sf"/>
</dbReference>
<organism evidence="2 3">
    <name type="scientific">Eumeta variegata</name>
    <name type="common">Bagworm moth</name>
    <name type="synonym">Eumeta japonica</name>
    <dbReference type="NCBI Taxonomy" id="151549"/>
    <lineage>
        <taxon>Eukaryota</taxon>
        <taxon>Metazoa</taxon>
        <taxon>Ecdysozoa</taxon>
        <taxon>Arthropoda</taxon>
        <taxon>Hexapoda</taxon>
        <taxon>Insecta</taxon>
        <taxon>Pterygota</taxon>
        <taxon>Neoptera</taxon>
        <taxon>Endopterygota</taxon>
        <taxon>Lepidoptera</taxon>
        <taxon>Glossata</taxon>
        <taxon>Ditrysia</taxon>
        <taxon>Tineoidea</taxon>
        <taxon>Psychidae</taxon>
        <taxon>Oiketicinae</taxon>
        <taxon>Eumeta</taxon>
    </lineage>
</organism>
<dbReference type="GO" id="GO:0015074">
    <property type="term" value="P:DNA integration"/>
    <property type="evidence" value="ECO:0007669"/>
    <property type="project" value="InterPro"/>
</dbReference>
<dbReference type="AlphaFoldDB" id="A0A4C1ZYU8"/>
<dbReference type="InterPro" id="IPR041588">
    <property type="entry name" value="Integrase_H2C2"/>
</dbReference>
<dbReference type="Pfam" id="PF17921">
    <property type="entry name" value="Integrase_H2C2"/>
    <property type="match status" value="1"/>
</dbReference>
<gene>
    <name evidence="2" type="ORF">EVAR_35368_1</name>
</gene>
<evidence type="ECO:0000259" key="1">
    <source>
        <dbReference type="PROSITE" id="PS50994"/>
    </source>
</evidence>
<dbReference type="GO" id="GO:0003676">
    <property type="term" value="F:nucleic acid binding"/>
    <property type="evidence" value="ECO:0007669"/>
    <property type="project" value="InterPro"/>
</dbReference>
<evidence type="ECO:0000313" key="3">
    <source>
        <dbReference type="Proteomes" id="UP000299102"/>
    </source>
</evidence>
<protein>
    <recommendedName>
        <fullName evidence="1">Integrase catalytic domain-containing protein</fullName>
    </recommendedName>
</protein>
<proteinExistence type="predicted"/>
<name>A0A4C1ZYU8_EUMVA</name>
<dbReference type="InterPro" id="IPR040676">
    <property type="entry name" value="DUF5641"/>
</dbReference>
<dbReference type="InterPro" id="IPR001584">
    <property type="entry name" value="Integrase_cat-core"/>
</dbReference>
<sequence length="416" mass="46998">MEIDENGVLRLKGRIKAAKDVSFTLNRPAVLSGDSSIAKLIMKHYHERFNHGNHNTVMNEIRQKYYITSLRSKLRKIAHECQWCRINRSLPKMPSAEGDLPPERLRHHQPPFTCTGVDYFGPMSVTIGRRHEKRYGALFTCLTTRAVHIELAESLSSDSMILALRRFIARRGTPRVMYSDNGTNFVGANKELMNIQEVHEKMKKEADVRTITWKFIPPGAPNMGGAWERLVRSIKTALAATLRERSPREEVLHTLLLEAEHIVNSRPLTEVDVEPAEAESLTPNHFLIGRSCGAAAAGHFDDNVLLGPANWRTCQRLADHFWQRWLREYLPTLVPRRSRGDPICRAPAEGDIVLIVDSSSPRYSWPRGRIKKTYPGPDNQVRVVDVETTGGVLRRPTSKIVVLVSAEATAVPCPEV</sequence>
<dbReference type="PANTHER" id="PTHR47331">
    <property type="entry name" value="PHD-TYPE DOMAIN-CONTAINING PROTEIN"/>
    <property type="match status" value="1"/>
</dbReference>
<dbReference type="Gene3D" id="3.30.420.10">
    <property type="entry name" value="Ribonuclease H-like superfamily/Ribonuclease H"/>
    <property type="match status" value="1"/>
</dbReference>
<dbReference type="InterPro" id="IPR036397">
    <property type="entry name" value="RNaseH_sf"/>
</dbReference>
<dbReference type="STRING" id="151549.A0A4C1ZYU8"/>
<evidence type="ECO:0000313" key="2">
    <source>
        <dbReference type="EMBL" id="GBP92179.1"/>
    </source>
</evidence>
<keyword evidence="3" id="KW-1185">Reference proteome</keyword>